<dbReference type="PANTHER" id="PTHR39210:SF1">
    <property type="entry name" value="HEPARIN-SULFATE LYASE"/>
    <property type="match status" value="1"/>
</dbReference>
<dbReference type="GO" id="GO:0016829">
    <property type="term" value="F:lyase activity"/>
    <property type="evidence" value="ECO:0007669"/>
    <property type="project" value="UniProtKB-KW"/>
</dbReference>
<evidence type="ECO:0000256" key="3">
    <source>
        <dbReference type="ARBA" id="ARBA00023239"/>
    </source>
</evidence>
<organism evidence="5">
    <name type="scientific">marine sediment metagenome</name>
    <dbReference type="NCBI Taxonomy" id="412755"/>
    <lineage>
        <taxon>unclassified sequences</taxon>
        <taxon>metagenomes</taxon>
        <taxon>ecological metagenomes</taxon>
    </lineage>
</organism>
<keyword evidence="3" id="KW-0456">Lyase</keyword>
<feature type="domain" description="Heparinase II/III-like C-terminal" evidence="4">
    <location>
        <begin position="1"/>
        <end position="161"/>
    </location>
</feature>
<accession>X1DC94</accession>
<dbReference type="AlphaFoldDB" id="X1DC94"/>
<dbReference type="Pfam" id="PF07940">
    <property type="entry name" value="Hepar_II_III_C"/>
    <property type="match status" value="1"/>
</dbReference>
<proteinExistence type="predicted"/>
<reference evidence="5" key="1">
    <citation type="journal article" date="2014" name="Front. Microbiol.">
        <title>High frequency of phylogenetically diverse reductive dehalogenase-homologous genes in deep subseafloor sedimentary metagenomes.</title>
        <authorList>
            <person name="Kawai M."/>
            <person name="Futagami T."/>
            <person name="Toyoda A."/>
            <person name="Takaki Y."/>
            <person name="Nishi S."/>
            <person name="Hori S."/>
            <person name="Arai W."/>
            <person name="Tsubouchi T."/>
            <person name="Morono Y."/>
            <person name="Uchiyama I."/>
            <person name="Ito T."/>
            <person name="Fujiyama A."/>
            <person name="Inagaki F."/>
            <person name="Takami H."/>
        </authorList>
    </citation>
    <scope>NUCLEOTIDE SEQUENCE</scope>
    <source>
        <strain evidence="5">Expedition CK06-06</strain>
    </source>
</reference>
<protein>
    <recommendedName>
        <fullName evidence="4">Heparinase II/III-like C-terminal domain-containing protein</fullName>
    </recommendedName>
</protein>
<keyword evidence="1" id="KW-0732">Signal</keyword>
<dbReference type="InterPro" id="IPR012480">
    <property type="entry name" value="Hepar_II_III_C"/>
</dbReference>
<dbReference type="Gene3D" id="2.70.98.70">
    <property type="match status" value="1"/>
</dbReference>
<name>X1DC94_9ZZZZ</name>
<gene>
    <name evidence="5" type="ORF">S01H4_53312</name>
</gene>
<evidence type="ECO:0000313" key="5">
    <source>
        <dbReference type="EMBL" id="GAH17842.1"/>
    </source>
</evidence>
<dbReference type="EMBL" id="BART01030559">
    <property type="protein sequence ID" value="GAH17842.1"/>
    <property type="molecule type" value="Genomic_DNA"/>
</dbReference>
<keyword evidence="2" id="KW-0574">Periplasm</keyword>
<sequence>PEWRNRFRSTSFHNTVVIDYQEQNRFNNHNLFFLEDDAECKVNLWKTTERYDFLDAEHCGYKRLENAVIHRRHFFFNKKESYWIIKDILTWTGWHTFDLYFHISNNVNYKVDKDSLVVTIIAKDNVKLRIIPLLREDLGLFFEDGWISKGYGQKTKSAVLRYSKAVNIPAEFLFVITKRDVDYSLEEINSIIETMTNKE</sequence>
<evidence type="ECO:0000256" key="2">
    <source>
        <dbReference type="ARBA" id="ARBA00022764"/>
    </source>
</evidence>
<evidence type="ECO:0000259" key="4">
    <source>
        <dbReference type="Pfam" id="PF07940"/>
    </source>
</evidence>
<dbReference type="PANTHER" id="PTHR39210">
    <property type="entry name" value="HEPARIN-SULFATE LYASE"/>
    <property type="match status" value="1"/>
</dbReference>
<comment type="caution">
    <text evidence="5">The sequence shown here is derived from an EMBL/GenBank/DDBJ whole genome shotgun (WGS) entry which is preliminary data.</text>
</comment>
<feature type="non-terminal residue" evidence="5">
    <location>
        <position position="1"/>
    </location>
</feature>
<evidence type="ECO:0000256" key="1">
    <source>
        <dbReference type="ARBA" id="ARBA00022729"/>
    </source>
</evidence>